<name>A0A3L9Y7T5_9RHOB</name>
<proteinExistence type="predicted"/>
<dbReference type="Proteomes" id="UP000281343">
    <property type="component" value="Unassembled WGS sequence"/>
</dbReference>
<dbReference type="OrthoDB" id="467760at2"/>
<dbReference type="SUPFAM" id="SSF101756">
    <property type="entry name" value="Hypothetical protein YgiW"/>
    <property type="match status" value="1"/>
</dbReference>
<sequence>MKAAALGLALGALIVSAAVAETTDIADLRPGMSVTLTGTVERVNDEDELELADGTGRVRVYVGPNPVPAAEGETLTVIGTVDDDLPLEVYATGAVLADGTEVAFPYRY</sequence>
<feature type="signal peptide" evidence="1">
    <location>
        <begin position="1"/>
        <end position="20"/>
    </location>
</feature>
<keyword evidence="3" id="KW-1185">Reference proteome</keyword>
<dbReference type="AlphaFoldDB" id="A0A3L9Y7T5"/>
<dbReference type="RefSeq" id="WP_121896148.1">
    <property type="nucleotide sequence ID" value="NZ_RCNT01000001.1"/>
</dbReference>
<dbReference type="Gene3D" id="2.40.50.200">
    <property type="entry name" value="Bacterial OB-fold"/>
    <property type="match status" value="1"/>
</dbReference>
<keyword evidence="1" id="KW-0732">Signal</keyword>
<evidence type="ECO:0008006" key="4">
    <source>
        <dbReference type="Google" id="ProtNLM"/>
    </source>
</evidence>
<accession>A0A3L9Y7T5</accession>
<feature type="chain" id="PRO_5018299130" description="NirD/YgiW/YdeI family stress tolerance protein" evidence="1">
    <location>
        <begin position="21"/>
        <end position="108"/>
    </location>
</feature>
<gene>
    <name evidence="2" type="ORF">D9R08_01030</name>
</gene>
<organism evidence="2 3">
    <name type="scientific">Rhodophyticola porphyridii</name>
    <dbReference type="NCBI Taxonomy" id="1852017"/>
    <lineage>
        <taxon>Bacteria</taxon>
        <taxon>Pseudomonadati</taxon>
        <taxon>Pseudomonadota</taxon>
        <taxon>Alphaproteobacteria</taxon>
        <taxon>Rhodobacterales</taxon>
        <taxon>Roseobacteraceae</taxon>
        <taxon>Rhodophyticola</taxon>
    </lineage>
</organism>
<dbReference type="EMBL" id="RCNT01000001">
    <property type="protein sequence ID" value="RMA43555.1"/>
    <property type="molecule type" value="Genomic_DNA"/>
</dbReference>
<protein>
    <recommendedName>
        <fullName evidence="4">NirD/YgiW/YdeI family stress tolerance protein</fullName>
    </recommendedName>
</protein>
<evidence type="ECO:0000313" key="2">
    <source>
        <dbReference type="EMBL" id="RMA43555.1"/>
    </source>
</evidence>
<comment type="caution">
    <text evidence="2">The sequence shown here is derived from an EMBL/GenBank/DDBJ whole genome shotgun (WGS) entry which is preliminary data.</text>
</comment>
<reference evidence="2 3" key="1">
    <citation type="submission" date="2018-10" db="EMBL/GenBank/DDBJ databases">
        <authorList>
            <person name="Jung H.S."/>
            <person name="Jeon C.O."/>
        </authorList>
    </citation>
    <scope>NUCLEOTIDE SEQUENCE [LARGE SCALE GENOMIC DNA]</scope>
    <source>
        <strain evidence="2 3">MA-7-27</strain>
    </source>
</reference>
<evidence type="ECO:0000256" key="1">
    <source>
        <dbReference type="SAM" id="SignalP"/>
    </source>
</evidence>
<evidence type="ECO:0000313" key="3">
    <source>
        <dbReference type="Proteomes" id="UP000281343"/>
    </source>
</evidence>
<dbReference type="InterPro" id="IPR036700">
    <property type="entry name" value="BOBF_sf"/>
</dbReference>